<accession>A0A4C1VYD6</accession>
<protein>
    <submittedName>
        <fullName evidence="1">Uncharacterized protein</fullName>
    </submittedName>
</protein>
<dbReference type="EMBL" id="BGZK01000425">
    <property type="protein sequence ID" value="GBP42847.1"/>
    <property type="molecule type" value="Genomic_DNA"/>
</dbReference>
<organism evidence="1 2">
    <name type="scientific">Eumeta variegata</name>
    <name type="common">Bagworm moth</name>
    <name type="synonym">Eumeta japonica</name>
    <dbReference type="NCBI Taxonomy" id="151549"/>
    <lineage>
        <taxon>Eukaryota</taxon>
        <taxon>Metazoa</taxon>
        <taxon>Ecdysozoa</taxon>
        <taxon>Arthropoda</taxon>
        <taxon>Hexapoda</taxon>
        <taxon>Insecta</taxon>
        <taxon>Pterygota</taxon>
        <taxon>Neoptera</taxon>
        <taxon>Endopterygota</taxon>
        <taxon>Lepidoptera</taxon>
        <taxon>Glossata</taxon>
        <taxon>Ditrysia</taxon>
        <taxon>Tineoidea</taxon>
        <taxon>Psychidae</taxon>
        <taxon>Oiketicinae</taxon>
        <taxon>Eumeta</taxon>
    </lineage>
</organism>
<evidence type="ECO:0000313" key="1">
    <source>
        <dbReference type="EMBL" id="GBP42847.1"/>
    </source>
</evidence>
<sequence length="154" mass="17040">MKVIPSQVFYVGSYRILTTNSKDAQQSSVVQRDPATFVKYKIIGCHYRPAITRGSLRSPGAHLLYPRSSPTLAAGAGPARAPAPRRSLAAVGGGCSDGTLLFNERFHFPSPFAPPVLVSARVFHYRQGCRTIRSSFLIFNDDDNHWRFANSPFR</sequence>
<dbReference type="AlphaFoldDB" id="A0A4C1VYD6"/>
<evidence type="ECO:0000313" key="2">
    <source>
        <dbReference type="Proteomes" id="UP000299102"/>
    </source>
</evidence>
<gene>
    <name evidence="1" type="ORF">EVAR_27200_1</name>
</gene>
<proteinExistence type="predicted"/>
<reference evidence="1 2" key="1">
    <citation type="journal article" date="2019" name="Commun. Biol.">
        <title>The bagworm genome reveals a unique fibroin gene that provides high tensile strength.</title>
        <authorList>
            <person name="Kono N."/>
            <person name="Nakamura H."/>
            <person name="Ohtoshi R."/>
            <person name="Tomita M."/>
            <person name="Numata K."/>
            <person name="Arakawa K."/>
        </authorList>
    </citation>
    <scope>NUCLEOTIDE SEQUENCE [LARGE SCALE GENOMIC DNA]</scope>
</reference>
<dbReference type="Proteomes" id="UP000299102">
    <property type="component" value="Unassembled WGS sequence"/>
</dbReference>
<name>A0A4C1VYD6_EUMVA</name>
<comment type="caution">
    <text evidence="1">The sequence shown here is derived from an EMBL/GenBank/DDBJ whole genome shotgun (WGS) entry which is preliminary data.</text>
</comment>
<keyword evidence="2" id="KW-1185">Reference proteome</keyword>